<evidence type="ECO:0000259" key="5">
    <source>
        <dbReference type="Pfam" id="PF03226"/>
    </source>
</evidence>
<evidence type="ECO:0000256" key="2">
    <source>
        <dbReference type="ARBA" id="ARBA00022833"/>
    </source>
</evidence>
<comment type="similarity">
    <text evidence="3">Belongs to the yippee family.</text>
</comment>
<keyword evidence="1" id="KW-0479">Metal-binding</keyword>
<dbReference type="Pfam" id="PF03226">
    <property type="entry name" value="Yippee-Mis18"/>
    <property type="match status" value="1"/>
</dbReference>
<evidence type="ECO:0000256" key="3">
    <source>
        <dbReference type="RuleBase" id="RU110713"/>
    </source>
</evidence>
<sequence>MAGGTNFRTEITYGTSISPEYVMGIFCSKCDAALGKQYLDSRTHPDLARTGVCLNVSAMDSYQLGTGEVRFCERRPATPGAATPDKATAPESSALHQRIADLENDLVKVQNMVLLHQERLEALEGAR</sequence>
<organism evidence="6 7">
    <name type="scientific">Coccomyxa viridis</name>
    <dbReference type="NCBI Taxonomy" id="1274662"/>
    <lineage>
        <taxon>Eukaryota</taxon>
        <taxon>Viridiplantae</taxon>
        <taxon>Chlorophyta</taxon>
        <taxon>core chlorophytes</taxon>
        <taxon>Trebouxiophyceae</taxon>
        <taxon>Trebouxiophyceae incertae sedis</taxon>
        <taxon>Coccomyxaceae</taxon>
        <taxon>Coccomyxa</taxon>
    </lineage>
</organism>
<feature type="domain" description="Yippee/Mis18/Cereblon" evidence="5">
    <location>
        <begin position="24"/>
        <end position="69"/>
    </location>
</feature>
<gene>
    <name evidence="6" type="primary">g12966</name>
    <name evidence="6" type="ORF">VP750_LOCUS11512</name>
</gene>
<reference evidence="6 7" key="1">
    <citation type="submission" date="2024-06" db="EMBL/GenBank/DDBJ databases">
        <authorList>
            <person name="Kraege A."/>
            <person name="Thomma B."/>
        </authorList>
    </citation>
    <scope>NUCLEOTIDE SEQUENCE [LARGE SCALE GENOMIC DNA]</scope>
</reference>
<keyword evidence="7" id="KW-1185">Reference proteome</keyword>
<dbReference type="InterPro" id="IPR004910">
    <property type="entry name" value="Yippee/Mis18/Cereblon"/>
</dbReference>
<accession>A0ABP1GBM6</accession>
<protein>
    <recommendedName>
        <fullName evidence="3">Protein yippee-like</fullName>
    </recommendedName>
</protein>
<keyword evidence="2" id="KW-0862">Zinc</keyword>
<name>A0ABP1GBM6_9CHLO</name>
<comment type="caution">
    <text evidence="6">The sequence shown here is derived from an EMBL/GenBank/DDBJ whole genome shotgun (WGS) entry which is preliminary data.</text>
</comment>
<evidence type="ECO:0000313" key="6">
    <source>
        <dbReference type="EMBL" id="CAL5229606.1"/>
    </source>
</evidence>
<evidence type="ECO:0000313" key="7">
    <source>
        <dbReference type="Proteomes" id="UP001497392"/>
    </source>
</evidence>
<evidence type="ECO:0000256" key="1">
    <source>
        <dbReference type="ARBA" id="ARBA00022723"/>
    </source>
</evidence>
<evidence type="ECO:0000256" key="4">
    <source>
        <dbReference type="SAM" id="MobiDB-lite"/>
    </source>
</evidence>
<proteinExistence type="inferred from homology"/>
<dbReference type="Proteomes" id="UP001497392">
    <property type="component" value="Unassembled WGS sequence"/>
</dbReference>
<feature type="region of interest" description="Disordered" evidence="4">
    <location>
        <begin position="75"/>
        <end position="94"/>
    </location>
</feature>
<dbReference type="EMBL" id="CAXHTA020000021">
    <property type="protein sequence ID" value="CAL5229606.1"/>
    <property type="molecule type" value="Genomic_DNA"/>
</dbReference>